<evidence type="ECO:0000313" key="11">
    <source>
        <dbReference type="Proteomes" id="UP000887561"/>
    </source>
</evidence>
<accession>A0A915MTB4</accession>
<keyword evidence="7 10" id="KW-0413">Isomerase</keyword>
<keyword evidence="5 10" id="KW-0963">Cytoplasm</keyword>
<dbReference type="GO" id="GO:0007052">
    <property type="term" value="P:mitotic spindle organization"/>
    <property type="evidence" value="ECO:0007669"/>
    <property type="project" value="TreeGrafter"/>
</dbReference>
<dbReference type="InterPro" id="IPR043170">
    <property type="entry name" value="PTPA_C_lid"/>
</dbReference>
<protein>
    <recommendedName>
        <fullName evidence="8 10">Serine/threonine-protein phosphatase 2A activator</fullName>
        <ecNumber evidence="4 10">5.2.1.8</ecNumber>
    </recommendedName>
    <alternativeName>
        <fullName evidence="9 10">Phosphotyrosyl phosphatase activator</fullName>
    </alternativeName>
</protein>
<evidence type="ECO:0000256" key="8">
    <source>
        <dbReference type="ARBA" id="ARBA00044786"/>
    </source>
</evidence>
<proteinExistence type="inferred from homology"/>
<dbReference type="Pfam" id="PF03095">
    <property type="entry name" value="PTPA"/>
    <property type="match status" value="2"/>
</dbReference>
<organism evidence="11 12">
    <name type="scientific">Meloidogyne javanica</name>
    <name type="common">Root-knot nematode worm</name>
    <dbReference type="NCBI Taxonomy" id="6303"/>
    <lineage>
        <taxon>Eukaryota</taxon>
        <taxon>Metazoa</taxon>
        <taxon>Ecdysozoa</taxon>
        <taxon>Nematoda</taxon>
        <taxon>Chromadorea</taxon>
        <taxon>Rhabditida</taxon>
        <taxon>Tylenchina</taxon>
        <taxon>Tylenchomorpha</taxon>
        <taxon>Tylenchoidea</taxon>
        <taxon>Meloidogynidae</taxon>
        <taxon>Meloidogyninae</taxon>
        <taxon>Meloidogyne</taxon>
        <taxon>Meloidogyne incognita group</taxon>
    </lineage>
</organism>
<evidence type="ECO:0000256" key="4">
    <source>
        <dbReference type="ARBA" id="ARBA00013194"/>
    </source>
</evidence>
<comment type="catalytic activity">
    <reaction evidence="1 10">
        <text>[protein]-peptidylproline (omega=180) = [protein]-peptidylproline (omega=0)</text>
        <dbReference type="Rhea" id="RHEA:16237"/>
        <dbReference type="Rhea" id="RHEA-COMP:10747"/>
        <dbReference type="Rhea" id="RHEA-COMP:10748"/>
        <dbReference type="ChEBI" id="CHEBI:83833"/>
        <dbReference type="ChEBI" id="CHEBI:83834"/>
        <dbReference type="EC" id="5.2.1.8"/>
    </reaction>
</comment>
<keyword evidence="6 10" id="KW-0697">Rotamase</keyword>
<name>A0A915MTB4_MELJA</name>
<evidence type="ECO:0000256" key="9">
    <source>
        <dbReference type="ARBA" id="ARBA00044820"/>
    </source>
</evidence>
<evidence type="ECO:0000256" key="2">
    <source>
        <dbReference type="ARBA" id="ARBA00004496"/>
    </source>
</evidence>
<dbReference type="GO" id="GO:0003755">
    <property type="term" value="F:peptidyl-prolyl cis-trans isomerase activity"/>
    <property type="evidence" value="ECO:0007669"/>
    <property type="project" value="UniProtKB-KW"/>
</dbReference>
<comment type="similarity">
    <text evidence="3 10">Belongs to the PTPA-type PPIase family.</text>
</comment>
<comment type="subcellular location">
    <subcellularLocation>
        <location evidence="2 10">Cytoplasm</location>
    </subcellularLocation>
</comment>
<dbReference type="EC" id="5.2.1.8" evidence="4 10"/>
<keyword evidence="11" id="KW-1185">Reference proteome</keyword>
<dbReference type="InterPro" id="IPR004327">
    <property type="entry name" value="Phstyr_phstse_ac"/>
</dbReference>
<dbReference type="PIRSF" id="PIRSF016325">
    <property type="entry name" value="Phstyr_phstse_ac"/>
    <property type="match status" value="1"/>
</dbReference>
<evidence type="ECO:0000256" key="3">
    <source>
        <dbReference type="ARBA" id="ARBA00011019"/>
    </source>
</evidence>
<dbReference type="Proteomes" id="UP000887561">
    <property type="component" value="Unplaced"/>
</dbReference>
<dbReference type="GO" id="GO:0000159">
    <property type="term" value="C:protein phosphatase type 2A complex"/>
    <property type="evidence" value="ECO:0007669"/>
    <property type="project" value="TreeGrafter"/>
</dbReference>
<dbReference type="Gene3D" id="1.20.120.1150">
    <property type="match status" value="1"/>
</dbReference>
<dbReference type="PANTHER" id="PTHR10012">
    <property type="entry name" value="SERINE/THREONINE-PROTEIN PHOSPHATASE 2A REGULATORY SUBUNIT B"/>
    <property type="match status" value="1"/>
</dbReference>
<dbReference type="GO" id="GO:0005634">
    <property type="term" value="C:nucleus"/>
    <property type="evidence" value="ECO:0007669"/>
    <property type="project" value="TreeGrafter"/>
</dbReference>
<evidence type="ECO:0000313" key="12">
    <source>
        <dbReference type="WBParaSite" id="scaffold48846_cov326.g24876"/>
    </source>
</evidence>
<dbReference type="WBParaSite" id="scaffold48846_cov326.g24876">
    <property type="protein sequence ID" value="scaffold48846_cov326.g24876"/>
    <property type="gene ID" value="scaffold48846_cov326.g24876"/>
</dbReference>
<evidence type="ECO:0000256" key="7">
    <source>
        <dbReference type="ARBA" id="ARBA00023235"/>
    </source>
</evidence>
<dbReference type="AlphaFoldDB" id="A0A915MTB4"/>
<evidence type="ECO:0000256" key="1">
    <source>
        <dbReference type="ARBA" id="ARBA00000971"/>
    </source>
</evidence>
<dbReference type="GO" id="GO:0005737">
    <property type="term" value="C:cytoplasm"/>
    <property type="evidence" value="ECO:0007669"/>
    <property type="project" value="UniProtKB-SubCell"/>
</dbReference>
<reference evidence="12" key="1">
    <citation type="submission" date="2022-11" db="UniProtKB">
        <authorList>
            <consortium name="WormBaseParasite"/>
        </authorList>
    </citation>
    <scope>IDENTIFICATION</scope>
</reference>
<sequence length="211" mass="24980">MANTEEGLNQPQFIKPERAILNIGDVSTWLKSEAHYKYMKFIRQLNNSIRGISTDSSDIFVSENVKKIIEMLDLFQKWIEEYPPEDMGTQRFGNKSYRKCYLSLVKFLQCIYRMEPAGSRGVHAIDDFQFLPFLFGSSQLIDNKYRLIPDYYLRPEMVSQYKNDNLFFEAIQYINETKTGPFYEHSNQLYNISAVQTWERINEGMFKMYEG</sequence>
<evidence type="ECO:0000256" key="5">
    <source>
        <dbReference type="ARBA" id="ARBA00022490"/>
    </source>
</evidence>
<comment type="function">
    <text evidence="10">PPIases accelerate the folding of proteins. It catalyzes the cis-trans isomerization of proline imidic peptide bonds in oligopeptides.</text>
</comment>
<dbReference type="SUPFAM" id="SSF140984">
    <property type="entry name" value="PTPA-like"/>
    <property type="match status" value="1"/>
</dbReference>
<dbReference type="InterPro" id="IPR037218">
    <property type="entry name" value="PTPA_sf"/>
</dbReference>
<evidence type="ECO:0000256" key="10">
    <source>
        <dbReference type="RuleBase" id="RU361210"/>
    </source>
</evidence>
<dbReference type="GO" id="GO:0008160">
    <property type="term" value="F:protein tyrosine phosphatase activator activity"/>
    <property type="evidence" value="ECO:0007669"/>
    <property type="project" value="TreeGrafter"/>
</dbReference>
<evidence type="ECO:0000256" key="6">
    <source>
        <dbReference type="ARBA" id="ARBA00023110"/>
    </source>
</evidence>
<dbReference type="PANTHER" id="PTHR10012:SF0">
    <property type="entry name" value="SERINE_THREONINE-PROTEIN PHOSPHATASE 2A ACTIVATOR"/>
    <property type="match status" value="1"/>
</dbReference>